<dbReference type="Gene3D" id="3.30.420.40">
    <property type="match status" value="1"/>
</dbReference>
<organism evidence="2 3">
    <name type="scientific">Paludisphaera borealis</name>
    <dbReference type="NCBI Taxonomy" id="1387353"/>
    <lineage>
        <taxon>Bacteria</taxon>
        <taxon>Pseudomonadati</taxon>
        <taxon>Planctomycetota</taxon>
        <taxon>Planctomycetia</taxon>
        <taxon>Isosphaerales</taxon>
        <taxon>Isosphaeraceae</taxon>
        <taxon>Paludisphaera</taxon>
    </lineage>
</organism>
<evidence type="ECO:0000313" key="2">
    <source>
        <dbReference type="EMBL" id="APW58753.1"/>
    </source>
</evidence>
<evidence type="ECO:0000259" key="1">
    <source>
        <dbReference type="Pfam" id="PF01968"/>
    </source>
</evidence>
<dbReference type="AlphaFoldDB" id="A0A1U7CIP5"/>
<protein>
    <recommendedName>
        <fullName evidence="1">Hydantoinase A/oxoprolinase domain-containing protein</fullName>
    </recommendedName>
</protein>
<dbReference type="Gene3D" id="3.30.420.190">
    <property type="entry name" value="conserved archaeal protein q6m145"/>
    <property type="match status" value="1"/>
</dbReference>
<dbReference type="KEGG" id="pbor:BSF38_00157"/>
<sequence>MNDSKNATWLGIDVGGANLKAAHSDGQARTSPFAVWKEPKRLAEAIAELTALFPPFDRVAATMTAELCDCYATKREGVLAIVDAVSRAVPGREPIYWGTDGRFHDVDAVRSRPLIAAASNWVALAAVSARLVDGRSAILIDVGSTTTDLIPVADGLVAARGRTDTERLQTGELVYAGVGRTPVCALAAELPFQGKPTGLAAELFATTRDVYLMLGDHAPVPDDRGTADGRPAVPEFARDRLARMVGADRDGCSEADARGLATAADRVLLDRLVQSARRACEATIGGPKVALVSGSGEFLARRVASELVGPSGEVVAMGDLWGAAASDAACAHALVVLARELLENQDASAG</sequence>
<keyword evidence="3" id="KW-1185">Reference proteome</keyword>
<gene>
    <name evidence="2" type="ORF">BSF38_00157</name>
</gene>
<evidence type="ECO:0000313" key="3">
    <source>
        <dbReference type="Proteomes" id="UP000186309"/>
    </source>
</evidence>
<dbReference type="Proteomes" id="UP000186309">
    <property type="component" value="Chromosome"/>
</dbReference>
<dbReference type="OrthoDB" id="1792672at2"/>
<dbReference type="RefSeq" id="WP_076343026.1">
    <property type="nucleotide sequence ID" value="NZ_CP019082.1"/>
</dbReference>
<proteinExistence type="predicted"/>
<dbReference type="SUPFAM" id="SSF53067">
    <property type="entry name" value="Actin-like ATPase domain"/>
    <property type="match status" value="1"/>
</dbReference>
<feature type="domain" description="Hydantoinase A/oxoprolinase" evidence="1">
    <location>
        <begin position="59"/>
        <end position="307"/>
    </location>
</feature>
<dbReference type="EMBL" id="CP019082">
    <property type="protein sequence ID" value="APW58753.1"/>
    <property type="molecule type" value="Genomic_DNA"/>
</dbReference>
<dbReference type="STRING" id="1387353.BSF38_00157"/>
<dbReference type="InterPro" id="IPR002821">
    <property type="entry name" value="Hydantoinase_A"/>
</dbReference>
<dbReference type="GO" id="GO:0016787">
    <property type="term" value="F:hydrolase activity"/>
    <property type="evidence" value="ECO:0007669"/>
    <property type="project" value="InterPro"/>
</dbReference>
<dbReference type="NCBIfam" id="TIGR03123">
    <property type="entry name" value="one_C_unchar_1"/>
    <property type="match status" value="1"/>
</dbReference>
<accession>A0A1U7CIP5</accession>
<name>A0A1U7CIP5_9BACT</name>
<dbReference type="InterPro" id="IPR002756">
    <property type="entry name" value="MfnF"/>
</dbReference>
<dbReference type="Pfam" id="PF01968">
    <property type="entry name" value="Hydantoinase_A"/>
    <property type="match status" value="1"/>
</dbReference>
<reference evidence="3" key="1">
    <citation type="submission" date="2016-12" db="EMBL/GenBank/DDBJ databases">
        <title>Comparative genomics of four Isosphaeraceae planctomycetes: a common pool of plasmids and glycoside hydrolase genes.</title>
        <authorList>
            <person name="Ivanova A."/>
        </authorList>
    </citation>
    <scope>NUCLEOTIDE SEQUENCE [LARGE SCALE GENOMIC DNA]</scope>
    <source>
        <strain evidence="3">PX4</strain>
    </source>
</reference>
<dbReference type="InterPro" id="IPR043129">
    <property type="entry name" value="ATPase_NBD"/>
</dbReference>